<sequence>MISGSFNFDQIKPVNSLMAIFSIGPYGIEHAYRVFKLVDKICDFEGLGLENRQVLKFVALFIDIGREGNQMDAHYGFKSYQKLRERNFLGKTRFNNERCRFLMQCQTISRDELENHLGKYQIDKREEAILLLKVLKDALSLDAFRFGNFCAADLELSCSRKLVLFASQFYRQNLNQDLILKEIEDWLGDSQ</sequence>
<dbReference type="Proteomes" id="UP000293562">
    <property type="component" value="Unassembled WGS sequence"/>
</dbReference>
<dbReference type="Gene3D" id="1.10.3210.10">
    <property type="entry name" value="Hypothetical protein af1432"/>
    <property type="match status" value="1"/>
</dbReference>
<keyword evidence="2" id="KW-1185">Reference proteome</keyword>
<evidence type="ECO:0000313" key="2">
    <source>
        <dbReference type="Proteomes" id="UP000293562"/>
    </source>
</evidence>
<dbReference type="SUPFAM" id="SSF109604">
    <property type="entry name" value="HD-domain/PDEase-like"/>
    <property type="match status" value="1"/>
</dbReference>
<comment type="caution">
    <text evidence="1">The sequence shown here is derived from an EMBL/GenBank/DDBJ whole genome shotgun (WGS) entry which is preliminary data.</text>
</comment>
<accession>A0A4Q7VMH6</accession>
<dbReference type="InterPro" id="IPR003607">
    <property type="entry name" value="HD/PDEase_dom"/>
</dbReference>
<dbReference type="CDD" id="cd00077">
    <property type="entry name" value="HDc"/>
    <property type="match status" value="1"/>
</dbReference>
<dbReference type="AlphaFoldDB" id="A0A4Q7VMH6"/>
<dbReference type="EMBL" id="SHKN01000001">
    <property type="protein sequence ID" value="RZT97520.1"/>
    <property type="molecule type" value="Genomic_DNA"/>
</dbReference>
<reference evidence="1 2" key="1">
    <citation type="submission" date="2019-02" db="EMBL/GenBank/DDBJ databases">
        <title>Genomic Encyclopedia of Type Strains, Phase IV (KMG-IV): sequencing the most valuable type-strain genomes for metagenomic binning, comparative biology and taxonomic classification.</title>
        <authorList>
            <person name="Goeker M."/>
        </authorList>
    </citation>
    <scope>NUCLEOTIDE SEQUENCE [LARGE SCALE GENOMIC DNA]</scope>
    <source>
        <strain evidence="1 2">DSM 28825</strain>
    </source>
</reference>
<protein>
    <submittedName>
        <fullName evidence="1">Uncharacterized protein</fullName>
    </submittedName>
</protein>
<gene>
    <name evidence="1" type="ORF">EV201_2191</name>
</gene>
<evidence type="ECO:0000313" key="1">
    <source>
        <dbReference type="EMBL" id="RZT97520.1"/>
    </source>
</evidence>
<name>A0A4Q7VMH6_9BACT</name>
<proteinExistence type="predicted"/>
<dbReference type="OrthoDB" id="1118943at2"/>
<organism evidence="1 2">
    <name type="scientific">Ancylomarina subtilis</name>
    <dbReference type="NCBI Taxonomy" id="1639035"/>
    <lineage>
        <taxon>Bacteria</taxon>
        <taxon>Pseudomonadati</taxon>
        <taxon>Bacteroidota</taxon>
        <taxon>Bacteroidia</taxon>
        <taxon>Marinilabiliales</taxon>
        <taxon>Marinifilaceae</taxon>
        <taxon>Ancylomarina</taxon>
    </lineage>
</organism>
<dbReference type="RefSeq" id="WP_130307534.1">
    <property type="nucleotide sequence ID" value="NZ_SHKN01000001.1"/>
</dbReference>